<dbReference type="RefSeq" id="WP_394512907.1">
    <property type="nucleotide sequence ID" value="NZ_JBIGHX010000007.1"/>
</dbReference>
<comment type="caution">
    <text evidence="2">The sequence shown here is derived from an EMBL/GenBank/DDBJ whole genome shotgun (WGS) entry which is preliminary data.</text>
</comment>
<dbReference type="Proteomes" id="UP001606302">
    <property type="component" value="Unassembled WGS sequence"/>
</dbReference>
<evidence type="ECO:0000313" key="3">
    <source>
        <dbReference type="Proteomes" id="UP001606302"/>
    </source>
</evidence>
<name>A0ABW7GP34_9BURK</name>
<reference evidence="2 3" key="1">
    <citation type="submission" date="2024-08" db="EMBL/GenBank/DDBJ databases">
        <authorList>
            <person name="Lu H."/>
        </authorList>
    </citation>
    <scope>NUCLEOTIDE SEQUENCE [LARGE SCALE GENOMIC DNA]</scope>
    <source>
        <strain evidence="2 3">DXS20W</strain>
    </source>
</reference>
<evidence type="ECO:0008006" key="4">
    <source>
        <dbReference type="Google" id="ProtNLM"/>
    </source>
</evidence>
<proteinExistence type="predicted"/>
<sequence>MVASNLNFQVRSTPAYLRGLVDNRARADGQVRRLTELLADLQTELAKAHRHRDACDAMLQAHNADLARESIAPIHGTLGAYGQHGGLQAGIRECLTVAGTVGVTVTEIAAYLEEVHQLKFVSAKARSRWATNLVNPRLREFLARGEAERIGDALGRSSQGKRWRWKASEPQTVDALATRAAAHGVKVSYVEDDLPGG</sequence>
<keyword evidence="3" id="KW-1185">Reference proteome</keyword>
<keyword evidence="1" id="KW-0175">Coiled coil</keyword>
<evidence type="ECO:0000313" key="2">
    <source>
        <dbReference type="EMBL" id="MFG6463729.1"/>
    </source>
</evidence>
<dbReference type="EMBL" id="JBIGHX010000007">
    <property type="protein sequence ID" value="MFG6463729.1"/>
    <property type="molecule type" value="Genomic_DNA"/>
</dbReference>
<protein>
    <recommendedName>
        <fullName evidence="4">DUF222 domain-containing protein</fullName>
    </recommendedName>
</protein>
<evidence type="ECO:0000256" key="1">
    <source>
        <dbReference type="SAM" id="Coils"/>
    </source>
</evidence>
<gene>
    <name evidence="2" type="ORF">ACG04Q_19300</name>
</gene>
<accession>A0ABW7GP34</accession>
<organism evidence="2 3">
    <name type="scientific">Pelomonas lactea</name>
    <dbReference type="NCBI Taxonomy" id="3299030"/>
    <lineage>
        <taxon>Bacteria</taxon>
        <taxon>Pseudomonadati</taxon>
        <taxon>Pseudomonadota</taxon>
        <taxon>Betaproteobacteria</taxon>
        <taxon>Burkholderiales</taxon>
        <taxon>Sphaerotilaceae</taxon>
        <taxon>Roseateles</taxon>
    </lineage>
</organism>
<feature type="coiled-coil region" evidence="1">
    <location>
        <begin position="24"/>
        <end position="51"/>
    </location>
</feature>